<accession>A0AAD8NU99</accession>
<dbReference type="SMART" id="SM01093">
    <property type="entry name" value="CP12"/>
    <property type="match status" value="1"/>
</dbReference>
<reference evidence="3" key="1">
    <citation type="journal article" date="2023" name="bioRxiv">
        <title>Improved chromosome-level genome assembly for marigold (Tagetes erecta).</title>
        <authorList>
            <person name="Jiang F."/>
            <person name="Yuan L."/>
            <person name="Wang S."/>
            <person name="Wang H."/>
            <person name="Xu D."/>
            <person name="Wang A."/>
            <person name="Fan W."/>
        </authorList>
    </citation>
    <scope>NUCLEOTIDE SEQUENCE</scope>
    <source>
        <strain evidence="3">WSJ</strain>
        <tissue evidence="3">Leaf</tissue>
    </source>
</reference>
<organism evidence="3 4">
    <name type="scientific">Tagetes erecta</name>
    <name type="common">African marigold</name>
    <dbReference type="NCBI Taxonomy" id="13708"/>
    <lineage>
        <taxon>Eukaryota</taxon>
        <taxon>Viridiplantae</taxon>
        <taxon>Streptophyta</taxon>
        <taxon>Embryophyta</taxon>
        <taxon>Tracheophyta</taxon>
        <taxon>Spermatophyta</taxon>
        <taxon>Magnoliopsida</taxon>
        <taxon>eudicotyledons</taxon>
        <taxon>Gunneridae</taxon>
        <taxon>Pentapetalae</taxon>
        <taxon>asterids</taxon>
        <taxon>campanulids</taxon>
        <taxon>Asterales</taxon>
        <taxon>Asteraceae</taxon>
        <taxon>Asteroideae</taxon>
        <taxon>Heliantheae alliance</taxon>
        <taxon>Tageteae</taxon>
        <taxon>Tagetes</taxon>
    </lineage>
</organism>
<dbReference type="GO" id="GO:0009507">
    <property type="term" value="C:chloroplast"/>
    <property type="evidence" value="ECO:0007669"/>
    <property type="project" value="TreeGrafter"/>
</dbReference>
<feature type="disulfide bond" evidence="1">
    <location>
        <begin position="75"/>
        <end position="84"/>
    </location>
</feature>
<evidence type="ECO:0000256" key="1">
    <source>
        <dbReference type="PIRSR" id="PIRSR639314-50"/>
    </source>
</evidence>
<keyword evidence="4" id="KW-1185">Reference proteome</keyword>
<protein>
    <recommendedName>
        <fullName evidence="2">CP12 domain-containing protein</fullName>
    </recommendedName>
</protein>
<evidence type="ECO:0000313" key="3">
    <source>
        <dbReference type="EMBL" id="KAK1421369.1"/>
    </source>
</evidence>
<dbReference type="InterPro" id="IPR003823">
    <property type="entry name" value="CP12_dom"/>
</dbReference>
<sequence>MQVMATFSASFVGSIRDVKTVRSTLFRRRSCCRETRLAAVVVAMGGGARFKGTYNREKKLTEMIESKVTEATEACAGDKFSDECKVAWDEVEEISQAKAHLRVKLEHEEDPLEAFCSGNPETDECSVCDDD</sequence>
<dbReference type="AlphaFoldDB" id="A0AAD8NU99"/>
<dbReference type="PANTHER" id="PTHR33921:SF16">
    <property type="entry name" value="CALVIN CYCLE PROTEIN CP12-3, CHLOROPLASTIC"/>
    <property type="match status" value="1"/>
</dbReference>
<dbReference type="Pfam" id="PF02672">
    <property type="entry name" value="CP12"/>
    <property type="match status" value="1"/>
</dbReference>
<feature type="domain" description="CP12" evidence="2">
    <location>
        <begin position="60"/>
        <end position="130"/>
    </location>
</feature>
<dbReference type="InterPro" id="IPR039314">
    <property type="entry name" value="CP12-like"/>
</dbReference>
<dbReference type="GO" id="GO:0080153">
    <property type="term" value="P:negative regulation of reductive pentose-phosphate cycle"/>
    <property type="evidence" value="ECO:0007669"/>
    <property type="project" value="TreeGrafter"/>
</dbReference>
<evidence type="ECO:0000313" key="4">
    <source>
        <dbReference type="Proteomes" id="UP001229421"/>
    </source>
</evidence>
<feature type="disulfide bond" evidence="1">
    <location>
        <begin position="116"/>
        <end position="125"/>
    </location>
</feature>
<proteinExistence type="predicted"/>
<dbReference type="PANTHER" id="PTHR33921">
    <property type="entry name" value="CALVIN CYCLE PROTEIN CP12-2, CHLOROPLASTIC"/>
    <property type="match status" value="1"/>
</dbReference>
<name>A0AAD8NU99_TARER</name>
<gene>
    <name evidence="3" type="ORF">QVD17_23652</name>
</gene>
<evidence type="ECO:0000259" key="2">
    <source>
        <dbReference type="SMART" id="SM01093"/>
    </source>
</evidence>
<dbReference type="Proteomes" id="UP001229421">
    <property type="component" value="Unassembled WGS sequence"/>
</dbReference>
<keyword evidence="1" id="KW-1015">Disulfide bond</keyword>
<dbReference type="EMBL" id="JAUHHV010000006">
    <property type="protein sequence ID" value="KAK1421369.1"/>
    <property type="molecule type" value="Genomic_DNA"/>
</dbReference>
<comment type="caution">
    <text evidence="3">The sequence shown here is derived from an EMBL/GenBank/DDBJ whole genome shotgun (WGS) entry which is preliminary data.</text>
</comment>